<feature type="compositionally biased region" description="Polar residues" evidence="8">
    <location>
        <begin position="344"/>
        <end position="356"/>
    </location>
</feature>
<evidence type="ECO:0000256" key="5">
    <source>
        <dbReference type="ARBA" id="ARBA00023242"/>
    </source>
</evidence>
<accession>A0A914HB75</accession>
<dbReference type="GO" id="GO:0000981">
    <property type="term" value="F:DNA-binding transcription factor activity, RNA polymerase II-specific"/>
    <property type="evidence" value="ECO:0007669"/>
    <property type="project" value="InterPro"/>
</dbReference>
<feature type="compositionally biased region" description="Low complexity" evidence="8">
    <location>
        <begin position="209"/>
        <end position="221"/>
    </location>
</feature>
<evidence type="ECO:0000313" key="11">
    <source>
        <dbReference type="WBParaSite" id="Gr19_v10_g15914.t1"/>
    </source>
</evidence>
<dbReference type="InterPro" id="IPR020479">
    <property type="entry name" value="HD_metazoa"/>
</dbReference>
<evidence type="ECO:0000256" key="3">
    <source>
        <dbReference type="ARBA" id="ARBA00023125"/>
    </source>
</evidence>
<name>A0A914HB75_GLORO</name>
<evidence type="ECO:0000256" key="6">
    <source>
        <dbReference type="PROSITE-ProRule" id="PRU00108"/>
    </source>
</evidence>
<evidence type="ECO:0000259" key="9">
    <source>
        <dbReference type="PROSITE" id="PS50071"/>
    </source>
</evidence>
<sequence length="380" mass="41564">MSCSAGSFQLIFSGGPSTAPAANLYYPTHQQNGGYPEQQQQPPSAMLPPNLSAPSGDNNNNNPLALPMCSTAAPHHHQQHNHQTPFPYSGTSIPPLTGALQASADLLLEPAANLLFGADTAQWLSGGTPGVAPTLGVHFHGDDFYSLHTKEEPSLTTPPLGLHPFGNGILTAETFTAGTSMPNEETTTKKRQQRGEAKRSKRATQRPAQHMQQPSMEQQQQYKWMQVKRSTAGPRETTNSPGVAEQREEQPRHRGRVRGVETAAGGNRTNFTYQQLTELEKEFHTNKYLNKSRRSEIANSLQLQEAQIKIWFQNRRMKMKKQQKEHAFLRSSSSASLWTAPAFVNSQPANNNSDGLSSAQHSSSASASSNEGPSPSPKRH</sequence>
<feature type="domain" description="Homeobox" evidence="9">
    <location>
        <begin position="262"/>
        <end position="322"/>
    </location>
</feature>
<feature type="DNA-binding region" description="Homeobox" evidence="6">
    <location>
        <begin position="264"/>
        <end position="323"/>
    </location>
</feature>
<feature type="compositionally biased region" description="Polar residues" evidence="8">
    <location>
        <begin position="175"/>
        <end position="185"/>
    </location>
</feature>
<dbReference type="CDD" id="cd00086">
    <property type="entry name" value="homeodomain"/>
    <property type="match status" value="1"/>
</dbReference>
<dbReference type="PRINTS" id="PR00024">
    <property type="entry name" value="HOMEOBOX"/>
</dbReference>
<feature type="compositionally biased region" description="Low complexity" evidence="8">
    <location>
        <begin position="357"/>
        <end position="373"/>
    </location>
</feature>
<dbReference type="PANTHER" id="PTHR45946:SF4">
    <property type="entry name" value="HOMEOBOX PROTEIN ROUGH-RELATED"/>
    <property type="match status" value="1"/>
</dbReference>
<keyword evidence="5 6" id="KW-0539">Nucleus</keyword>
<keyword evidence="10" id="KW-1185">Reference proteome</keyword>
<evidence type="ECO:0000256" key="8">
    <source>
        <dbReference type="SAM" id="MobiDB-lite"/>
    </source>
</evidence>
<dbReference type="PROSITE" id="PS50071">
    <property type="entry name" value="HOMEOBOX_2"/>
    <property type="match status" value="1"/>
</dbReference>
<feature type="compositionally biased region" description="Low complexity" evidence="8">
    <location>
        <begin position="30"/>
        <end position="43"/>
    </location>
</feature>
<reference evidence="11" key="1">
    <citation type="submission" date="2022-11" db="UniProtKB">
        <authorList>
            <consortium name="WormBaseParasite"/>
        </authorList>
    </citation>
    <scope>IDENTIFICATION</scope>
</reference>
<dbReference type="InterPro" id="IPR009057">
    <property type="entry name" value="Homeodomain-like_sf"/>
</dbReference>
<dbReference type="Proteomes" id="UP000887572">
    <property type="component" value="Unplaced"/>
</dbReference>
<dbReference type="SMART" id="SM00389">
    <property type="entry name" value="HOX"/>
    <property type="match status" value="1"/>
</dbReference>
<keyword evidence="4 6" id="KW-0371">Homeobox</keyword>
<organism evidence="10 11">
    <name type="scientific">Globodera rostochiensis</name>
    <name type="common">Golden nematode worm</name>
    <name type="synonym">Heterodera rostochiensis</name>
    <dbReference type="NCBI Taxonomy" id="31243"/>
    <lineage>
        <taxon>Eukaryota</taxon>
        <taxon>Metazoa</taxon>
        <taxon>Ecdysozoa</taxon>
        <taxon>Nematoda</taxon>
        <taxon>Chromadorea</taxon>
        <taxon>Rhabditida</taxon>
        <taxon>Tylenchina</taxon>
        <taxon>Tylenchomorpha</taxon>
        <taxon>Tylenchoidea</taxon>
        <taxon>Heteroderidae</taxon>
        <taxon>Heteroderinae</taxon>
        <taxon>Globodera</taxon>
    </lineage>
</organism>
<keyword evidence="2" id="KW-0217">Developmental protein</keyword>
<dbReference type="Gene3D" id="1.10.10.60">
    <property type="entry name" value="Homeodomain-like"/>
    <property type="match status" value="1"/>
</dbReference>
<feature type="region of interest" description="Disordered" evidence="8">
    <location>
        <begin position="175"/>
        <end position="264"/>
    </location>
</feature>
<comment type="subcellular location">
    <subcellularLocation>
        <location evidence="1 6 7">Nucleus</location>
    </subcellularLocation>
</comment>
<dbReference type="SUPFAM" id="SSF46689">
    <property type="entry name" value="Homeodomain-like"/>
    <property type="match status" value="1"/>
</dbReference>
<dbReference type="InterPro" id="IPR046327">
    <property type="entry name" value="HXA1/B1/D1"/>
</dbReference>
<evidence type="ECO:0000256" key="4">
    <source>
        <dbReference type="ARBA" id="ARBA00023155"/>
    </source>
</evidence>
<dbReference type="PROSITE" id="PS00027">
    <property type="entry name" value="HOMEOBOX_1"/>
    <property type="match status" value="1"/>
</dbReference>
<dbReference type="PANTHER" id="PTHR45946">
    <property type="entry name" value="HOMEOBOX PROTEIN ROUGH-RELATED"/>
    <property type="match status" value="1"/>
</dbReference>
<dbReference type="AlphaFoldDB" id="A0A914HB75"/>
<evidence type="ECO:0000256" key="7">
    <source>
        <dbReference type="RuleBase" id="RU000682"/>
    </source>
</evidence>
<evidence type="ECO:0000256" key="1">
    <source>
        <dbReference type="ARBA" id="ARBA00004123"/>
    </source>
</evidence>
<dbReference type="GO" id="GO:0005634">
    <property type="term" value="C:nucleus"/>
    <property type="evidence" value="ECO:0007669"/>
    <property type="project" value="UniProtKB-SubCell"/>
</dbReference>
<dbReference type="WBParaSite" id="Gr19_v10_g15914.t1">
    <property type="protein sequence ID" value="Gr19_v10_g15914.t1"/>
    <property type="gene ID" value="Gr19_v10_g15914"/>
</dbReference>
<dbReference type="InterPro" id="IPR017970">
    <property type="entry name" value="Homeobox_CS"/>
</dbReference>
<keyword evidence="3 6" id="KW-0238">DNA-binding</keyword>
<dbReference type="InterPro" id="IPR001356">
    <property type="entry name" value="HD"/>
</dbReference>
<protein>
    <submittedName>
        <fullName evidence="11">Homeobox domain-containing protein</fullName>
    </submittedName>
</protein>
<evidence type="ECO:0000313" key="10">
    <source>
        <dbReference type="Proteomes" id="UP000887572"/>
    </source>
</evidence>
<feature type="region of interest" description="Disordered" evidence="8">
    <location>
        <begin position="23"/>
        <end position="63"/>
    </location>
</feature>
<evidence type="ECO:0000256" key="2">
    <source>
        <dbReference type="ARBA" id="ARBA00022473"/>
    </source>
</evidence>
<feature type="region of interest" description="Disordered" evidence="8">
    <location>
        <begin position="344"/>
        <end position="380"/>
    </location>
</feature>
<feature type="compositionally biased region" description="Polar residues" evidence="8">
    <location>
        <begin position="52"/>
        <end position="63"/>
    </location>
</feature>
<dbReference type="Pfam" id="PF00046">
    <property type="entry name" value="Homeodomain"/>
    <property type="match status" value="1"/>
</dbReference>
<proteinExistence type="predicted"/>
<dbReference type="GO" id="GO:0000978">
    <property type="term" value="F:RNA polymerase II cis-regulatory region sequence-specific DNA binding"/>
    <property type="evidence" value="ECO:0007669"/>
    <property type="project" value="TreeGrafter"/>
</dbReference>